<protein>
    <submittedName>
        <fullName evidence="1">Uncharacterized protein</fullName>
    </submittedName>
</protein>
<gene>
    <name evidence="1" type="ORF">ACAOBT_LOCUS38825</name>
</gene>
<name>A0A9P0QKC5_ACAOB</name>
<reference evidence="1" key="1">
    <citation type="submission" date="2022-03" db="EMBL/GenBank/DDBJ databases">
        <authorList>
            <person name="Sayadi A."/>
        </authorList>
    </citation>
    <scope>NUCLEOTIDE SEQUENCE</scope>
</reference>
<organism evidence="1 2">
    <name type="scientific">Acanthoscelides obtectus</name>
    <name type="common">Bean weevil</name>
    <name type="synonym">Bruchus obtectus</name>
    <dbReference type="NCBI Taxonomy" id="200917"/>
    <lineage>
        <taxon>Eukaryota</taxon>
        <taxon>Metazoa</taxon>
        <taxon>Ecdysozoa</taxon>
        <taxon>Arthropoda</taxon>
        <taxon>Hexapoda</taxon>
        <taxon>Insecta</taxon>
        <taxon>Pterygota</taxon>
        <taxon>Neoptera</taxon>
        <taxon>Endopterygota</taxon>
        <taxon>Coleoptera</taxon>
        <taxon>Polyphaga</taxon>
        <taxon>Cucujiformia</taxon>
        <taxon>Chrysomeloidea</taxon>
        <taxon>Chrysomelidae</taxon>
        <taxon>Bruchinae</taxon>
        <taxon>Bruchini</taxon>
        <taxon>Acanthoscelides</taxon>
    </lineage>
</organism>
<dbReference type="Proteomes" id="UP001152888">
    <property type="component" value="Unassembled WGS sequence"/>
</dbReference>
<accession>A0A9P0QKC5</accession>
<evidence type="ECO:0000313" key="2">
    <source>
        <dbReference type="Proteomes" id="UP001152888"/>
    </source>
</evidence>
<dbReference type="EMBL" id="CAKOFQ010013297">
    <property type="protein sequence ID" value="CAH2021968.1"/>
    <property type="molecule type" value="Genomic_DNA"/>
</dbReference>
<dbReference type="AlphaFoldDB" id="A0A9P0QKC5"/>
<evidence type="ECO:0000313" key="1">
    <source>
        <dbReference type="EMBL" id="CAH2021968.1"/>
    </source>
</evidence>
<proteinExistence type="predicted"/>
<comment type="caution">
    <text evidence="1">The sequence shown here is derived from an EMBL/GenBank/DDBJ whole genome shotgun (WGS) entry which is preliminary data.</text>
</comment>
<keyword evidence="2" id="KW-1185">Reference proteome</keyword>
<sequence length="132" mass="15607">MFHNIHFCFSNKISKRGRKCWRAEPYDCAIHEFSVAMSKLTGQQDAFTVLFLSDFFHIVLGEKAGLCRLNRVRRPQPNRYPFVMYINRGIPEVCLVGANRDMEYFKLFIIFEDSKLKFDLYIKRAIEIAETK</sequence>